<evidence type="ECO:0008006" key="4">
    <source>
        <dbReference type="Google" id="ProtNLM"/>
    </source>
</evidence>
<keyword evidence="3" id="KW-1185">Reference proteome</keyword>
<evidence type="ECO:0000313" key="2">
    <source>
        <dbReference type="EMBL" id="CBY22662.1"/>
    </source>
</evidence>
<protein>
    <recommendedName>
        <fullName evidence="4">LITAF domain-containing protein</fullName>
    </recommendedName>
</protein>
<dbReference type="AlphaFoldDB" id="E4WZR6"/>
<evidence type="ECO:0000256" key="1">
    <source>
        <dbReference type="SAM" id="MobiDB-lite"/>
    </source>
</evidence>
<dbReference type="Proteomes" id="UP000001307">
    <property type="component" value="Unassembled WGS sequence"/>
</dbReference>
<sequence>MGTENDIPIAGAPPPYAATQHQQPQTIYVQQAPQQPQVIVVDPYGNPAGIQTRHCNCCQSQQQVVYRPGYTPGTILCCLFFPICGWIMCCQSMAAEGHYCVRCGAKVM</sequence>
<gene>
    <name evidence="2" type="ORF">GSOID_T00013431001</name>
</gene>
<organism evidence="2">
    <name type="scientific">Oikopleura dioica</name>
    <name type="common">Tunicate</name>
    <dbReference type="NCBI Taxonomy" id="34765"/>
    <lineage>
        <taxon>Eukaryota</taxon>
        <taxon>Metazoa</taxon>
        <taxon>Chordata</taxon>
        <taxon>Tunicata</taxon>
        <taxon>Appendicularia</taxon>
        <taxon>Copelata</taxon>
        <taxon>Oikopleuridae</taxon>
        <taxon>Oikopleura</taxon>
    </lineage>
</organism>
<dbReference type="InParanoid" id="E4WZR6"/>
<accession>E4WZR6</accession>
<evidence type="ECO:0000313" key="3">
    <source>
        <dbReference type="Proteomes" id="UP000001307"/>
    </source>
</evidence>
<reference evidence="2" key="1">
    <citation type="journal article" date="2010" name="Science">
        <title>Plasticity of animal genome architecture unmasked by rapid evolution of a pelagic tunicate.</title>
        <authorList>
            <person name="Denoeud F."/>
            <person name="Henriet S."/>
            <person name="Mungpakdee S."/>
            <person name="Aury J.M."/>
            <person name="Da Silva C."/>
            <person name="Brinkmann H."/>
            <person name="Mikhaleva J."/>
            <person name="Olsen L.C."/>
            <person name="Jubin C."/>
            <person name="Canestro C."/>
            <person name="Bouquet J.M."/>
            <person name="Danks G."/>
            <person name="Poulain J."/>
            <person name="Campsteijn C."/>
            <person name="Adamski M."/>
            <person name="Cross I."/>
            <person name="Yadetie F."/>
            <person name="Muffato M."/>
            <person name="Louis A."/>
            <person name="Butcher S."/>
            <person name="Tsagkogeorga G."/>
            <person name="Konrad A."/>
            <person name="Singh S."/>
            <person name="Jensen M.F."/>
            <person name="Cong E.H."/>
            <person name="Eikeseth-Otteraa H."/>
            <person name="Noel B."/>
            <person name="Anthouard V."/>
            <person name="Porcel B.M."/>
            <person name="Kachouri-Lafond R."/>
            <person name="Nishino A."/>
            <person name="Ugolini M."/>
            <person name="Chourrout P."/>
            <person name="Nishida H."/>
            <person name="Aasland R."/>
            <person name="Huzurbazar S."/>
            <person name="Westhof E."/>
            <person name="Delsuc F."/>
            <person name="Lehrach H."/>
            <person name="Reinhardt R."/>
            <person name="Weissenbach J."/>
            <person name="Roy S.W."/>
            <person name="Artiguenave F."/>
            <person name="Postlethwait J.H."/>
            <person name="Manak J.R."/>
            <person name="Thompson E.M."/>
            <person name="Jaillon O."/>
            <person name="Du Pasquier L."/>
            <person name="Boudinot P."/>
            <person name="Liberles D.A."/>
            <person name="Volff J.N."/>
            <person name="Philippe H."/>
            <person name="Lenhard B."/>
            <person name="Roest Crollius H."/>
            <person name="Wincker P."/>
            <person name="Chourrout D."/>
        </authorList>
    </citation>
    <scope>NUCLEOTIDE SEQUENCE [LARGE SCALE GENOMIC DNA]</scope>
</reference>
<dbReference type="EMBL" id="FN653019">
    <property type="protein sequence ID" value="CBY22662.1"/>
    <property type="molecule type" value="Genomic_DNA"/>
</dbReference>
<dbReference type="OrthoDB" id="10351319at2759"/>
<name>E4WZR6_OIKDI</name>
<proteinExistence type="predicted"/>
<feature type="region of interest" description="Disordered" evidence="1">
    <location>
        <begin position="1"/>
        <end position="20"/>
    </location>
</feature>